<feature type="compositionally biased region" description="Basic residues" evidence="1">
    <location>
        <begin position="264"/>
        <end position="276"/>
    </location>
</feature>
<keyword evidence="3" id="KW-1185">Reference proteome</keyword>
<organism evidence="2 3">
    <name type="scientific">Anaeramoeba flamelloides</name>
    <dbReference type="NCBI Taxonomy" id="1746091"/>
    <lineage>
        <taxon>Eukaryota</taxon>
        <taxon>Metamonada</taxon>
        <taxon>Anaeramoebidae</taxon>
        <taxon>Anaeramoeba</taxon>
    </lineage>
</organism>
<feature type="region of interest" description="Disordered" evidence="1">
    <location>
        <begin position="250"/>
        <end position="337"/>
    </location>
</feature>
<feature type="compositionally biased region" description="Basic and acidic residues" evidence="1">
    <location>
        <begin position="250"/>
        <end position="263"/>
    </location>
</feature>
<evidence type="ECO:0008006" key="4">
    <source>
        <dbReference type="Google" id="ProtNLM"/>
    </source>
</evidence>
<sequence>MGNPVSKFAFLPPNENLVPEPKKKRTTRIKTSRNHTIPVLLYSEDPKNLNRTYTVIFSHGNAECVSLLNQVAKKFILATGTNLVLYEYPGYPFTTGKCSEKNCYAAIEATYQYVIKKLKVPPSKIIFHSHSLGTGSATNQAVKIGKGAAGLVLMSPLCSAIRVVVNPKVTLPIDIFSNIDKLHKIKMPVLIISGKEDDVVPHKHALELYKKIPEKYRVKPLYLEGAHHNDIELEKKRVKREIKKEKEFLENENEKENEKEKVREKKKGKNSNRKKRIENEIKKEKELVGKKENEKENEKEKVKKKKKGKIEKQRVQKKEKHEINQEKEKKNEIDNQN</sequence>
<dbReference type="PANTHER" id="PTHR12277:SF81">
    <property type="entry name" value="PROTEIN ABHD13"/>
    <property type="match status" value="1"/>
</dbReference>
<dbReference type="Proteomes" id="UP001150062">
    <property type="component" value="Unassembled WGS sequence"/>
</dbReference>
<dbReference type="InterPro" id="IPR029058">
    <property type="entry name" value="AB_hydrolase_fold"/>
</dbReference>
<name>A0ABQ8XZ45_9EUKA</name>
<dbReference type="Pfam" id="PF05677">
    <property type="entry name" value="DUF818"/>
    <property type="match status" value="1"/>
</dbReference>
<dbReference type="PANTHER" id="PTHR12277">
    <property type="entry name" value="ALPHA/BETA HYDROLASE DOMAIN-CONTAINING PROTEIN"/>
    <property type="match status" value="1"/>
</dbReference>
<dbReference type="Gene3D" id="3.40.50.1820">
    <property type="entry name" value="alpha/beta hydrolase"/>
    <property type="match status" value="2"/>
</dbReference>
<dbReference type="InterPro" id="IPR008536">
    <property type="entry name" value="DUF818"/>
</dbReference>
<dbReference type="SUPFAM" id="SSF53474">
    <property type="entry name" value="alpha/beta-Hydrolases"/>
    <property type="match status" value="1"/>
</dbReference>
<feature type="compositionally biased region" description="Basic and acidic residues" evidence="1">
    <location>
        <begin position="277"/>
        <end position="301"/>
    </location>
</feature>
<proteinExistence type="predicted"/>
<accession>A0ABQ8XZ45</accession>
<dbReference type="EMBL" id="JAOAOG010000239">
    <property type="protein sequence ID" value="KAJ6237334.1"/>
    <property type="molecule type" value="Genomic_DNA"/>
</dbReference>
<evidence type="ECO:0000313" key="3">
    <source>
        <dbReference type="Proteomes" id="UP001150062"/>
    </source>
</evidence>
<evidence type="ECO:0000313" key="2">
    <source>
        <dbReference type="EMBL" id="KAJ6237334.1"/>
    </source>
</evidence>
<comment type="caution">
    <text evidence="2">The sequence shown here is derived from an EMBL/GenBank/DDBJ whole genome shotgun (WGS) entry which is preliminary data.</text>
</comment>
<feature type="compositionally biased region" description="Basic and acidic residues" evidence="1">
    <location>
        <begin position="310"/>
        <end position="337"/>
    </location>
</feature>
<evidence type="ECO:0000256" key="1">
    <source>
        <dbReference type="SAM" id="MobiDB-lite"/>
    </source>
</evidence>
<reference evidence="2" key="1">
    <citation type="submission" date="2022-08" db="EMBL/GenBank/DDBJ databases">
        <title>Novel sulfate-reducing endosymbionts in the free-living metamonad Anaeramoeba.</title>
        <authorList>
            <person name="Jerlstrom-Hultqvist J."/>
            <person name="Cepicka I."/>
            <person name="Gallot-Lavallee L."/>
            <person name="Salas-Leiva D."/>
            <person name="Curtis B.A."/>
            <person name="Zahonova K."/>
            <person name="Pipaliya S."/>
            <person name="Dacks J."/>
            <person name="Roger A.J."/>
        </authorList>
    </citation>
    <scope>NUCLEOTIDE SEQUENCE</scope>
    <source>
        <strain evidence="2">Schooner1</strain>
    </source>
</reference>
<gene>
    <name evidence="2" type="ORF">M0813_26891</name>
</gene>
<protein>
    <recommendedName>
        <fullName evidence="4">Alpha/beta hydrolase</fullName>
    </recommendedName>
</protein>